<evidence type="ECO:0000313" key="2">
    <source>
        <dbReference type="EMBL" id="QRC94308.1"/>
    </source>
</evidence>
<dbReference type="InterPro" id="IPR045518">
    <property type="entry name" value="2EXR"/>
</dbReference>
<keyword evidence="3" id="KW-1185">Reference proteome</keyword>
<proteinExistence type="predicted"/>
<feature type="domain" description="2EXR" evidence="1">
    <location>
        <begin position="4"/>
        <end position="94"/>
    </location>
</feature>
<evidence type="ECO:0000259" key="1">
    <source>
        <dbReference type="Pfam" id="PF20150"/>
    </source>
</evidence>
<name>A0A7U2EYM1_PHANO</name>
<dbReference type="Pfam" id="PF20150">
    <property type="entry name" value="2EXR"/>
    <property type="match status" value="1"/>
</dbReference>
<dbReference type="PANTHER" id="PTHR35910:SF1">
    <property type="entry name" value="2EXR DOMAIN-CONTAINING PROTEIN"/>
    <property type="match status" value="1"/>
</dbReference>
<dbReference type="VEuPathDB" id="FungiDB:JI435_075600"/>
<dbReference type="PANTHER" id="PTHR35910">
    <property type="entry name" value="2EXR DOMAIN-CONTAINING PROTEIN"/>
    <property type="match status" value="1"/>
</dbReference>
<evidence type="ECO:0000313" key="3">
    <source>
        <dbReference type="Proteomes" id="UP000663193"/>
    </source>
</evidence>
<dbReference type="AlphaFoldDB" id="A0A7U2EYM1"/>
<accession>A0A7U2EYM1</accession>
<dbReference type="KEGG" id="pno:SNOG_07560"/>
<reference evidence="3" key="1">
    <citation type="journal article" date="2021" name="BMC Genomics">
        <title>Chromosome-level genome assembly and manually-curated proteome of model necrotroph Parastagonospora nodorum Sn15 reveals a genome-wide trove of candidate effector homologs, and redundancy of virulence-related functions within an accessory chromosome.</title>
        <authorList>
            <person name="Bertazzoni S."/>
            <person name="Jones D.A.B."/>
            <person name="Phan H.T."/>
            <person name="Tan K.-C."/>
            <person name="Hane J.K."/>
        </authorList>
    </citation>
    <scope>NUCLEOTIDE SEQUENCE [LARGE SCALE GENOMIC DNA]</scope>
    <source>
        <strain evidence="3">SN15 / ATCC MYA-4574 / FGSC 10173)</strain>
    </source>
</reference>
<organism evidence="2 3">
    <name type="scientific">Phaeosphaeria nodorum (strain SN15 / ATCC MYA-4574 / FGSC 10173)</name>
    <name type="common">Glume blotch fungus</name>
    <name type="synonym">Parastagonospora nodorum</name>
    <dbReference type="NCBI Taxonomy" id="321614"/>
    <lineage>
        <taxon>Eukaryota</taxon>
        <taxon>Fungi</taxon>
        <taxon>Dikarya</taxon>
        <taxon>Ascomycota</taxon>
        <taxon>Pezizomycotina</taxon>
        <taxon>Dothideomycetes</taxon>
        <taxon>Pleosporomycetidae</taxon>
        <taxon>Pleosporales</taxon>
        <taxon>Pleosporineae</taxon>
        <taxon>Phaeosphaeriaceae</taxon>
        <taxon>Parastagonospora</taxon>
    </lineage>
</organism>
<sequence length="228" mass="26765">MSTFHPFPRLPFELRAQIWEMTVEPRTVTVYVKTSNGFRSGAWRLVTPTPVPATLHSCREARNHGLYQKKFGELQDRTQYGDRYVWVNLDIDMIDILDCQFRYYKTVAPTIRRLKFEARNEEPFTHADSRDMVFFVNVQEIRVVCSDGFVKWGHATHYHPWPCAIENVTFIDPLDGDRTAIGLEIETIYRQLISEVRLEKDGVAWDSSDDLDDWPEDAFPEFECYCNN</sequence>
<dbReference type="OrthoDB" id="3473305at2759"/>
<dbReference type="OMA" id="REQIWKD"/>
<gene>
    <name evidence="2" type="ORF">JI435_075600</name>
</gene>
<dbReference type="Proteomes" id="UP000663193">
    <property type="component" value="Chromosome 4"/>
</dbReference>
<dbReference type="EMBL" id="CP069026">
    <property type="protein sequence ID" value="QRC94308.1"/>
    <property type="molecule type" value="Genomic_DNA"/>
</dbReference>
<dbReference type="RefSeq" id="XP_001797894.1">
    <property type="nucleotide sequence ID" value="XM_001797842.1"/>
</dbReference>
<protein>
    <recommendedName>
        <fullName evidence="1">2EXR domain-containing protein</fullName>
    </recommendedName>
</protein>